<organism evidence="3 4">
    <name type="scientific">Candidatus Acutalibacter ornithocaccae</name>
    <dbReference type="NCBI Taxonomy" id="2838416"/>
    <lineage>
        <taxon>Bacteria</taxon>
        <taxon>Bacillati</taxon>
        <taxon>Bacillota</taxon>
        <taxon>Clostridia</taxon>
        <taxon>Eubacteriales</taxon>
        <taxon>Acutalibacteraceae</taxon>
        <taxon>Acutalibacter</taxon>
    </lineage>
</organism>
<keyword evidence="2" id="KW-0732">Signal</keyword>
<evidence type="ECO:0000313" key="4">
    <source>
        <dbReference type="Proteomes" id="UP000824214"/>
    </source>
</evidence>
<proteinExistence type="predicted"/>
<accession>A0A9D2LZX9</accession>
<gene>
    <name evidence="3" type="ORF">H9942_09945</name>
</gene>
<feature type="region of interest" description="Disordered" evidence="1">
    <location>
        <begin position="37"/>
        <end position="82"/>
    </location>
</feature>
<dbReference type="PROSITE" id="PS51257">
    <property type="entry name" value="PROKAR_LIPOPROTEIN"/>
    <property type="match status" value="1"/>
</dbReference>
<evidence type="ECO:0008006" key="5">
    <source>
        <dbReference type="Google" id="ProtNLM"/>
    </source>
</evidence>
<reference evidence="3" key="1">
    <citation type="journal article" date="2021" name="PeerJ">
        <title>Extensive microbial diversity within the chicken gut microbiome revealed by metagenomics and culture.</title>
        <authorList>
            <person name="Gilroy R."/>
            <person name="Ravi A."/>
            <person name="Getino M."/>
            <person name="Pursley I."/>
            <person name="Horton D.L."/>
            <person name="Alikhan N.F."/>
            <person name="Baker D."/>
            <person name="Gharbi K."/>
            <person name="Hall N."/>
            <person name="Watson M."/>
            <person name="Adriaenssens E.M."/>
            <person name="Foster-Nyarko E."/>
            <person name="Jarju S."/>
            <person name="Secka A."/>
            <person name="Antonio M."/>
            <person name="Oren A."/>
            <person name="Chaudhuri R.R."/>
            <person name="La Ragione R."/>
            <person name="Hildebrand F."/>
            <person name="Pallen M.J."/>
        </authorList>
    </citation>
    <scope>NUCLEOTIDE SEQUENCE</scope>
    <source>
        <strain evidence="3">ChiBcolR8-3208</strain>
    </source>
</reference>
<dbReference type="AlphaFoldDB" id="A0A9D2LZX9"/>
<name>A0A9D2LZX9_9FIRM</name>
<dbReference type="EMBL" id="DWXZ01000212">
    <property type="protein sequence ID" value="HJB38368.1"/>
    <property type="molecule type" value="Genomic_DNA"/>
</dbReference>
<comment type="caution">
    <text evidence="3">The sequence shown here is derived from an EMBL/GenBank/DDBJ whole genome shotgun (WGS) entry which is preliminary data.</text>
</comment>
<feature type="chain" id="PRO_5038669513" description="Lipoprotein" evidence="2">
    <location>
        <begin position="27"/>
        <end position="82"/>
    </location>
</feature>
<evidence type="ECO:0000256" key="1">
    <source>
        <dbReference type="SAM" id="MobiDB-lite"/>
    </source>
</evidence>
<evidence type="ECO:0000256" key="2">
    <source>
        <dbReference type="SAM" id="SignalP"/>
    </source>
</evidence>
<dbReference type="Proteomes" id="UP000824214">
    <property type="component" value="Unassembled WGS sequence"/>
</dbReference>
<reference evidence="3" key="2">
    <citation type="submission" date="2021-04" db="EMBL/GenBank/DDBJ databases">
        <authorList>
            <person name="Gilroy R."/>
        </authorList>
    </citation>
    <scope>NUCLEOTIDE SEQUENCE</scope>
    <source>
        <strain evidence="3">ChiBcolR8-3208</strain>
    </source>
</reference>
<protein>
    <recommendedName>
        <fullName evidence="5">Lipoprotein</fullName>
    </recommendedName>
</protein>
<feature type="signal peptide" evidence="2">
    <location>
        <begin position="1"/>
        <end position="26"/>
    </location>
</feature>
<evidence type="ECO:0000313" key="3">
    <source>
        <dbReference type="EMBL" id="HJB38368.1"/>
    </source>
</evidence>
<sequence>MLRNKFISAALCAALAFSLAGCMEQAASDVSDTASRIESGAGEAVSRVESGMEEAGSRVGSAVESALDPDESREPSPSPQAR</sequence>